<evidence type="ECO:0000313" key="15">
    <source>
        <dbReference type="Proteomes" id="UP000292447"/>
    </source>
</evidence>
<evidence type="ECO:0000256" key="8">
    <source>
        <dbReference type="ARBA" id="ARBA00023136"/>
    </source>
</evidence>
<dbReference type="SMART" id="SM01205">
    <property type="entry name" value="FKS1_dom1"/>
    <property type="match status" value="1"/>
</dbReference>
<dbReference type="PANTHER" id="PTHR12741:SF97">
    <property type="entry name" value="1,3-BETA-GLUCAN SYNTHASE"/>
    <property type="match status" value="1"/>
</dbReference>
<keyword evidence="15" id="KW-1185">Reference proteome</keyword>
<dbReference type="InterPro" id="IPR003440">
    <property type="entry name" value="Glyco_trans_48_dom"/>
</dbReference>
<dbReference type="GO" id="GO:0005886">
    <property type="term" value="C:plasma membrane"/>
    <property type="evidence" value="ECO:0007669"/>
    <property type="project" value="TreeGrafter"/>
</dbReference>
<feature type="transmembrane region" description="Helical" evidence="12">
    <location>
        <begin position="1526"/>
        <end position="1550"/>
    </location>
</feature>
<dbReference type="InterPro" id="IPR026899">
    <property type="entry name" value="FKS1-like_dom1"/>
</dbReference>
<reference evidence="15" key="1">
    <citation type="submission" date="2019-03" db="EMBL/GenBank/DDBJ databases">
        <title>Snf2 controls pulcherriminic acid biosynthesis and connects pigmentation and antifungal activity of the yeast Metschnikowia pulcherrima.</title>
        <authorList>
            <person name="Gore-Lloyd D."/>
            <person name="Sumann I."/>
            <person name="Brachmann A.O."/>
            <person name="Schneeberger K."/>
            <person name="Ortiz-Merino R.A."/>
            <person name="Moreno-Beltran M."/>
            <person name="Schlaefli M."/>
            <person name="Kirner P."/>
            <person name="Santos Kron A."/>
            <person name="Wolfe K.H."/>
            <person name="Piel J."/>
            <person name="Ahrens C.H."/>
            <person name="Henk D."/>
            <person name="Freimoser F.M."/>
        </authorList>
    </citation>
    <scope>NUCLEOTIDE SEQUENCE [LARGE SCALE GENOMIC DNA]</scope>
    <source>
        <strain evidence="15">APC 1.2</strain>
    </source>
</reference>
<keyword evidence="8 12" id="KW-0472">Membrane</keyword>
<feature type="transmembrane region" description="Helical" evidence="12">
    <location>
        <begin position="1358"/>
        <end position="1376"/>
    </location>
</feature>
<comment type="catalytic activity">
    <reaction evidence="10">
        <text>[(1-&gt;3)-beta-D-glucosyl](n) + UDP-alpha-D-glucose = [(1-&gt;3)-beta-D-glucosyl](n+1) + UDP + H(+)</text>
        <dbReference type="Rhea" id="RHEA:21476"/>
        <dbReference type="Rhea" id="RHEA-COMP:11146"/>
        <dbReference type="Rhea" id="RHEA-COMP:14303"/>
        <dbReference type="ChEBI" id="CHEBI:15378"/>
        <dbReference type="ChEBI" id="CHEBI:37671"/>
        <dbReference type="ChEBI" id="CHEBI:58223"/>
        <dbReference type="ChEBI" id="CHEBI:58885"/>
        <dbReference type="EC" id="2.4.1.34"/>
    </reaction>
</comment>
<feature type="transmembrane region" description="Helical" evidence="12">
    <location>
        <begin position="1332"/>
        <end position="1352"/>
    </location>
</feature>
<evidence type="ECO:0000256" key="4">
    <source>
        <dbReference type="ARBA" id="ARBA00022676"/>
    </source>
</evidence>
<dbReference type="InterPro" id="IPR056261">
    <property type="entry name" value="FKS1-like_dom2"/>
</dbReference>
<evidence type="ECO:0000256" key="11">
    <source>
        <dbReference type="SAM" id="MobiDB-lite"/>
    </source>
</evidence>
<comment type="similarity">
    <text evidence="2">Belongs to the glycosyltransferase 48 family.</text>
</comment>
<dbReference type="Pfam" id="PF23605">
    <property type="entry name" value="FKS1_dom2"/>
    <property type="match status" value="1"/>
</dbReference>
<dbReference type="GO" id="GO:0006075">
    <property type="term" value="P:(1-&gt;3)-beta-D-glucan biosynthetic process"/>
    <property type="evidence" value="ECO:0007669"/>
    <property type="project" value="InterPro"/>
</dbReference>
<comment type="subcellular location">
    <subcellularLocation>
        <location evidence="1">Membrane</location>
        <topology evidence="1">Multi-pass membrane protein</topology>
    </subcellularLocation>
</comment>
<dbReference type="GO" id="GO:0051278">
    <property type="term" value="P:fungal-type cell wall polysaccharide biosynthetic process"/>
    <property type="evidence" value="ECO:0007669"/>
    <property type="project" value="TreeGrafter"/>
</dbReference>
<evidence type="ECO:0000256" key="6">
    <source>
        <dbReference type="ARBA" id="ARBA00022692"/>
    </source>
</evidence>
<dbReference type="Pfam" id="PF14288">
    <property type="entry name" value="FKS1_dom1"/>
    <property type="match status" value="1"/>
</dbReference>
<evidence type="ECO:0000256" key="2">
    <source>
        <dbReference type="ARBA" id="ARBA00009040"/>
    </source>
</evidence>
<evidence type="ECO:0000256" key="3">
    <source>
        <dbReference type="ARBA" id="ARBA00012589"/>
    </source>
</evidence>
<feature type="region of interest" description="Disordered" evidence="11">
    <location>
        <begin position="57"/>
        <end position="80"/>
    </location>
</feature>
<dbReference type="Proteomes" id="UP000292447">
    <property type="component" value="Chromosome IV"/>
</dbReference>
<dbReference type="PANTHER" id="PTHR12741">
    <property type="entry name" value="LYST-INTERACTING PROTEIN LIP5 DOPAMINE RESPONSIVE PROTEIN DRG-1"/>
    <property type="match status" value="1"/>
</dbReference>
<evidence type="ECO:0000256" key="1">
    <source>
        <dbReference type="ARBA" id="ARBA00004141"/>
    </source>
</evidence>
<feature type="transmembrane region" description="Helical" evidence="12">
    <location>
        <begin position="576"/>
        <end position="592"/>
    </location>
</feature>
<name>A0A4P6XNV5_9ASCO</name>
<dbReference type="GO" id="GO:0003843">
    <property type="term" value="F:1,3-beta-D-glucan synthase activity"/>
    <property type="evidence" value="ECO:0007669"/>
    <property type="project" value="UniProtKB-EC"/>
</dbReference>
<evidence type="ECO:0000256" key="5">
    <source>
        <dbReference type="ARBA" id="ARBA00022679"/>
    </source>
</evidence>
<feature type="transmembrane region" description="Helical" evidence="12">
    <location>
        <begin position="1489"/>
        <end position="1514"/>
    </location>
</feature>
<sequence>MFLSPKYLQARSAIPLQTSHTGLMPPETQLSFSVAELMHGENTPFFQNSSFLLDPRRPESIAPSEEADDDKNKKSRRTISYTRWGPPESVPILEEEITAIFARLQITFSFQVDNVKNMLSYFVTLLDSRASRSGPYMALRTLHGDYIGGPKANFRKWYFAAEMDLDDLPRKYEKKTKKKASQVAESLIFAQKQWHGKMARLSPHEQVTHIALYLLIWGEANNIRFMPECLCFIFKCCIDYYTYLSDYGDFQRYKNGFLDHVFTPLYLNLRFQLYGDESEKSECIDKDHDKIVGYDDMNQTFWHRTGLQRIVLSDRTSIMDLQKEERFKALADVDWLKAFTKTYRETRTWMHIVVNFSRVIIIHLSMFWYYTSLHSYPIYTSGYEIAYNNRPPVQTRLSIISLAGAVLVMISLFALILEFRFLPRRWEGSFPFMRRLWCLLVLLVLNVAPTVIIYVMNYQGYADSAGISIAICHFVLSIFTNLYLAIVPPLTAFGCKLKGRAQLAAESFTSDFHRLNGEDKIASIGLWVAVFCSKFLESYLFLTLPMRHPIRELSVMRTNCVGDGWIGLISCRYQPHIVLVLIFVLEFVLFFLDTYLWYVIWTTIFSVARCYYLGSSIWTPWNNIYSRLPKRIYSKLLVTSGIKSSDETYMVSKIWNAIVVSMYREHYISIEQVQKLIYHQTLERGTSTVINEPSFFVSQEDESLRLKIFSDSSEAQRRISFFAQSLTSSIPEAREIQSMPSFTVFIPHYSEKIILLLKEIIREEDKYAQVTLLEYLKQLYTLEWVNFVRDTKLMAEEYECKSGNLSAYRDKDDDNAYDLVGFREATPIFTMRTRIWASLRSQTLYRTVFGFMNYSKSIKMLLDLETEEDTDPKGFDEDRLKEIQDLTLRKFYITVSMQRFNDFTEEEHDSAEVLLRAYPELQIAYIEEFIQGVDESRVYYSCLIDGSCPKDANARRIPKYRIKLSGYPILGDGKSDNQNHSVIFTRGEYIQLIDANQDNYIEECLKIRNILAEFEEQHLVDPYSNEFEKLESDPVAIIGTREYIFSENTGILGDIAAGKEQTFGTLFARTLAQIGGKLHYGHPDFLNGIFMTTRGGVSKAQRGLHLNEDIYAGMTAVTRGGRIKHCEYMQCGKGRDLGFTSILNFITKIGAGMGEQNLSREYFYLGTQLPLDRMLSFYYAHVGFHLNNFFIILSIQLFLLIGINLASLTSESMVCKYHEFRPITDPREPEGCANLIPVIGWLERCILSIFLVFFMSMLPLTVYELSERGLYKSIARIGKHMSSMSPLFEIFVCKIYSQSLVRDISIGGAQYIATGRGFATRRESFADLYSRFGNESLTFGAFLFLMVVYFSTSMWKPVFSFFWIIVIGLIVSPFIFNPNQFVWHEYFADYMNFMKWIHSGNGGIADEKSWHSYTKLGRSRYTGIKTNMICEVIGKKQSNQVRPSRFNIITTVIFPQVLIMFFILTAFLFANSQNEAASEKPSFALARILFVAMLPIAFNMVLMVITFITSLCLGPIMTSIMKSYPSIVAAVAHSMSTGVHVLSVILLFLFQNLDLEQTILGFCLMTMIQKVVLQCTNAIFLSREVMDGRSNTAWWSGKWLRASLGWRTLSQPLREYFCKVTEQSYFAADFVIGHMIFYSQIPVLLIPLANTFHSMMLMWLKPGNQLRLHYYSKKERRKRIWAIYWLTMLFLAAAAILTAVIVVPVICIVNNWLDLASYYPPFFLDMMQPEPYKLVVTGLRKELFLGS</sequence>
<dbReference type="GO" id="GO:0000148">
    <property type="term" value="C:1,3-beta-D-glucan synthase complex"/>
    <property type="evidence" value="ECO:0007669"/>
    <property type="project" value="InterPro"/>
</dbReference>
<keyword evidence="4" id="KW-0328">Glycosyltransferase</keyword>
<feature type="transmembrane region" description="Helical" evidence="12">
    <location>
        <begin position="397"/>
        <end position="416"/>
    </location>
</feature>
<dbReference type="EMBL" id="CP034459">
    <property type="protein sequence ID" value="QBM89182.1"/>
    <property type="molecule type" value="Genomic_DNA"/>
</dbReference>
<proteinExistence type="inferred from homology"/>
<evidence type="ECO:0000313" key="14">
    <source>
        <dbReference type="EMBL" id="QBM89182.1"/>
    </source>
</evidence>
<gene>
    <name evidence="14" type="primary">MPUL0D02450</name>
    <name evidence="14" type="ORF">METSCH_D02450</name>
</gene>
<protein>
    <recommendedName>
        <fullName evidence="3">1,3-beta-glucan synthase</fullName>
        <ecNumber evidence="3">2.4.1.34</ecNumber>
    </recommendedName>
    <alternativeName>
        <fullName evidence="9">1,3-beta-D-glucan-UDP glucosyltransferase</fullName>
    </alternativeName>
</protein>
<dbReference type="EC" id="2.4.1.34" evidence="3"/>
<feature type="domain" description="1,3-beta-glucan synthase component FKS1-like" evidence="13">
    <location>
        <begin position="204"/>
        <end position="315"/>
    </location>
</feature>
<feature type="transmembrane region" description="Helical" evidence="12">
    <location>
        <begin position="1446"/>
        <end position="1469"/>
    </location>
</feature>
<organism evidence="14 15">
    <name type="scientific">Metschnikowia aff. pulcherrima</name>
    <dbReference type="NCBI Taxonomy" id="2163413"/>
    <lineage>
        <taxon>Eukaryota</taxon>
        <taxon>Fungi</taxon>
        <taxon>Dikarya</taxon>
        <taxon>Ascomycota</taxon>
        <taxon>Saccharomycotina</taxon>
        <taxon>Pichiomycetes</taxon>
        <taxon>Metschnikowiaceae</taxon>
        <taxon>Metschnikowia</taxon>
    </lineage>
</organism>
<feature type="transmembrane region" description="Helical" evidence="12">
    <location>
        <begin position="1178"/>
        <end position="1203"/>
    </location>
</feature>
<keyword evidence="5" id="KW-0808">Transferase</keyword>
<keyword evidence="6 12" id="KW-0812">Transmembrane</keyword>
<keyword evidence="7 12" id="KW-1133">Transmembrane helix</keyword>
<feature type="transmembrane region" description="Helical" evidence="12">
    <location>
        <begin position="1246"/>
        <end position="1266"/>
    </location>
</feature>
<feature type="transmembrane region" description="Helical" evidence="12">
    <location>
        <begin position="1681"/>
        <end position="1713"/>
    </location>
</feature>
<evidence type="ECO:0000256" key="10">
    <source>
        <dbReference type="ARBA" id="ARBA00047777"/>
    </source>
</evidence>
<feature type="transmembrane region" description="Helical" evidence="12">
    <location>
        <begin position="1635"/>
        <end position="1660"/>
    </location>
</feature>
<feature type="transmembrane region" description="Helical" evidence="12">
    <location>
        <begin position="436"/>
        <end position="455"/>
    </location>
</feature>
<evidence type="ECO:0000256" key="9">
    <source>
        <dbReference type="ARBA" id="ARBA00031935"/>
    </source>
</evidence>
<evidence type="ECO:0000259" key="13">
    <source>
        <dbReference type="SMART" id="SM01205"/>
    </source>
</evidence>
<accession>A0A4P6XNV5</accession>
<feature type="transmembrane region" description="Helical" evidence="12">
    <location>
        <begin position="349"/>
        <end position="370"/>
    </location>
</feature>
<dbReference type="Pfam" id="PF02364">
    <property type="entry name" value="Glucan_synthase"/>
    <property type="match status" value="1"/>
</dbReference>
<evidence type="ECO:0000256" key="7">
    <source>
        <dbReference type="ARBA" id="ARBA00022989"/>
    </source>
</evidence>
<feature type="transmembrane region" description="Helical" evidence="12">
    <location>
        <begin position="467"/>
        <end position="490"/>
    </location>
</feature>
<dbReference type="STRING" id="2163413.A0A4P6XNV5"/>
<evidence type="ECO:0000256" key="12">
    <source>
        <dbReference type="SAM" id="Phobius"/>
    </source>
</evidence>